<accession>A0A6C2UDY9</accession>
<organism evidence="1 2">
    <name type="scientific">Pontiella sulfatireligans</name>
    <dbReference type="NCBI Taxonomy" id="2750658"/>
    <lineage>
        <taxon>Bacteria</taxon>
        <taxon>Pseudomonadati</taxon>
        <taxon>Kiritimatiellota</taxon>
        <taxon>Kiritimatiellia</taxon>
        <taxon>Kiritimatiellales</taxon>
        <taxon>Pontiellaceae</taxon>
        <taxon>Pontiella</taxon>
    </lineage>
</organism>
<dbReference type="EMBL" id="CAAHFH010000001">
    <property type="protein sequence ID" value="VGO18380.1"/>
    <property type="molecule type" value="Genomic_DNA"/>
</dbReference>
<protein>
    <recommendedName>
        <fullName evidence="3">Transposase DDE domain-containing protein</fullName>
    </recommendedName>
</protein>
<gene>
    <name evidence="1" type="ORF">SCARR_00432</name>
</gene>
<dbReference type="AlphaFoldDB" id="A0A6C2UDY9"/>
<proteinExistence type="predicted"/>
<keyword evidence="2" id="KW-1185">Reference proteome</keyword>
<sequence>MKHYKLKTGKGELNSTSGNHLCSLVLGNLPKATLPPNFQPRRSDAIADRDILLCAMVAFNLLRTLGQEVIKRKATAPQRINAKRWRLKTVLQNIIYCAVRLVRHGGTTELHHGKRCPWFDVIRDIASSYA</sequence>
<evidence type="ECO:0008006" key="3">
    <source>
        <dbReference type="Google" id="ProtNLM"/>
    </source>
</evidence>
<dbReference type="RefSeq" id="WP_136059872.1">
    <property type="nucleotide sequence ID" value="NZ_CAAHFH010000001.1"/>
</dbReference>
<evidence type="ECO:0000313" key="2">
    <source>
        <dbReference type="Proteomes" id="UP000346198"/>
    </source>
</evidence>
<dbReference type="Proteomes" id="UP000346198">
    <property type="component" value="Unassembled WGS sequence"/>
</dbReference>
<reference evidence="1 2" key="1">
    <citation type="submission" date="2019-04" db="EMBL/GenBank/DDBJ databases">
        <authorList>
            <person name="Van Vliet M D."/>
        </authorList>
    </citation>
    <scope>NUCLEOTIDE SEQUENCE [LARGE SCALE GENOMIC DNA]</scope>
    <source>
        <strain evidence="1 2">F21</strain>
    </source>
</reference>
<name>A0A6C2UDY9_9BACT</name>
<evidence type="ECO:0000313" key="1">
    <source>
        <dbReference type="EMBL" id="VGO18380.1"/>
    </source>
</evidence>